<feature type="domain" description="PHL" evidence="3">
    <location>
        <begin position="602"/>
        <end position="755"/>
    </location>
</feature>
<dbReference type="KEGG" id="qsa:O6P43_032676"/>
<organism evidence="4 5">
    <name type="scientific">Quillaja saponaria</name>
    <name type="common">Soap bark tree</name>
    <dbReference type="NCBI Taxonomy" id="32244"/>
    <lineage>
        <taxon>Eukaryota</taxon>
        <taxon>Viridiplantae</taxon>
        <taxon>Streptophyta</taxon>
        <taxon>Embryophyta</taxon>
        <taxon>Tracheophyta</taxon>
        <taxon>Spermatophyta</taxon>
        <taxon>Magnoliopsida</taxon>
        <taxon>eudicotyledons</taxon>
        <taxon>Gunneridae</taxon>
        <taxon>Pentapetalae</taxon>
        <taxon>rosids</taxon>
        <taxon>fabids</taxon>
        <taxon>Fabales</taxon>
        <taxon>Quillajaceae</taxon>
        <taxon>Quillaja</taxon>
    </lineage>
</organism>
<dbReference type="InterPro" id="IPR046467">
    <property type="entry name" value="PHL_dom"/>
</dbReference>
<evidence type="ECO:0000313" key="4">
    <source>
        <dbReference type="EMBL" id="KAJ7943081.1"/>
    </source>
</evidence>
<comment type="caution">
    <text evidence="4">The sequence shown here is derived from an EMBL/GenBank/DDBJ whole genome shotgun (WGS) entry which is preliminary data.</text>
</comment>
<feature type="region of interest" description="Disordered" evidence="1">
    <location>
        <begin position="1048"/>
        <end position="1070"/>
    </location>
</feature>
<dbReference type="Pfam" id="PF20474">
    <property type="entry name" value="PHL"/>
    <property type="match status" value="1"/>
</dbReference>
<dbReference type="GO" id="GO:0006357">
    <property type="term" value="P:regulation of transcription by RNA polymerase II"/>
    <property type="evidence" value="ECO:0007669"/>
    <property type="project" value="TreeGrafter"/>
</dbReference>
<dbReference type="Proteomes" id="UP001163823">
    <property type="component" value="Chromosome 14"/>
</dbReference>
<dbReference type="GO" id="GO:0003712">
    <property type="term" value="F:transcription coregulator activity"/>
    <property type="evidence" value="ECO:0007669"/>
    <property type="project" value="InterPro"/>
</dbReference>
<proteinExistence type="predicted"/>
<dbReference type="PANTHER" id="PTHR13526">
    <property type="entry name" value="TRANSCRIPTION FACTOR SPT20 HOMOLOG"/>
    <property type="match status" value="1"/>
</dbReference>
<dbReference type="PANTHER" id="PTHR13526:SF23">
    <property type="entry name" value="PROTEIN PHYTOCHROME-DEPENDENT LATE-FLOWERING-LIKE"/>
    <property type="match status" value="1"/>
</dbReference>
<dbReference type="AlphaFoldDB" id="A0AAD7KPX8"/>
<evidence type="ECO:0000313" key="5">
    <source>
        <dbReference type="Proteomes" id="UP001163823"/>
    </source>
</evidence>
<accession>A0AAD7KPX8</accession>
<protein>
    <submittedName>
        <fullName evidence="4">Spt20 transcription factor</fullName>
    </submittedName>
</protein>
<feature type="region of interest" description="Disordered" evidence="1">
    <location>
        <begin position="16"/>
        <end position="39"/>
    </location>
</feature>
<dbReference type="EMBL" id="JARAOO010000014">
    <property type="protein sequence ID" value="KAJ7943081.1"/>
    <property type="molecule type" value="Genomic_DNA"/>
</dbReference>
<dbReference type="InterPro" id="IPR046468">
    <property type="entry name" value="Spt20-like_SEP"/>
</dbReference>
<reference evidence="4" key="1">
    <citation type="journal article" date="2023" name="Science">
        <title>Elucidation of the pathway for biosynthesis of saponin adjuvants from the soapbark tree.</title>
        <authorList>
            <person name="Reed J."/>
            <person name="Orme A."/>
            <person name="El-Demerdash A."/>
            <person name="Owen C."/>
            <person name="Martin L.B.B."/>
            <person name="Misra R.C."/>
            <person name="Kikuchi S."/>
            <person name="Rejzek M."/>
            <person name="Martin A.C."/>
            <person name="Harkess A."/>
            <person name="Leebens-Mack J."/>
            <person name="Louveau T."/>
            <person name="Stephenson M.J."/>
            <person name="Osbourn A."/>
        </authorList>
    </citation>
    <scope>NUCLEOTIDE SEQUENCE</scope>
    <source>
        <strain evidence="4">S10</strain>
    </source>
</reference>
<evidence type="ECO:0000259" key="3">
    <source>
        <dbReference type="Pfam" id="PF20474"/>
    </source>
</evidence>
<feature type="domain" description="Spt20-like SEP" evidence="2">
    <location>
        <begin position="58"/>
        <end position="199"/>
    </location>
</feature>
<dbReference type="Pfam" id="PF12090">
    <property type="entry name" value="Spt20_SEP"/>
    <property type="match status" value="1"/>
</dbReference>
<evidence type="ECO:0000259" key="2">
    <source>
        <dbReference type="Pfam" id="PF12090"/>
    </source>
</evidence>
<feature type="compositionally biased region" description="Polar residues" evidence="1">
    <location>
        <begin position="1053"/>
        <end position="1070"/>
    </location>
</feature>
<dbReference type="InterPro" id="IPR021950">
    <property type="entry name" value="Spt20"/>
</dbReference>
<evidence type="ECO:0000256" key="1">
    <source>
        <dbReference type="SAM" id="MobiDB-lite"/>
    </source>
</evidence>
<keyword evidence="5" id="KW-1185">Reference proteome</keyword>
<name>A0AAD7KPX8_QUISA</name>
<sequence length="1082" mass="120754">MGVSFKVAKVGTRYKPKQPQIEENDVENGEGNLSGEEGKVADDCNQKEKLELHSVGEEMEVSFCLNLFSNGYSLGNASELLNNVPKQLHPYDRASEALFTAIEYGWLPGDMFNDIPCKYVNGAVLCEIQDYRIHFPYKEGSTSFSGISPVVHKVILQMCMETVVKDISSISNDTWKYKDLLEIESHILKALKPDLHLSLEPLGHRFLGEPLTKKLNLEIAWSWKRRKLSDVVEDNLSSGNACFGNHNNATQKPNPQSCVAHKNGKLTSVHEKVPSSFPYPEGNNIALKTATPSNPLTLEPNSVMTDNFNRSRLTTLTTSNFVSVRNQYISNNDSGNVRRKPNSLMLSERAKYEKQAIEGPIFKKPKQEPVEFPQVQVLGSQGSISPELQWKNDVLHQQLEVENIMRDRKKKKLHSFQLINDSQRMLQGIQKQLAGSTSVKKEPDETSCFLSESGNRNSHFLMDRRIDQSNLQQLNQQLSASLSKDNFPITQTLHNYMAQPIDKNLKNESITRRRKTLQTSQVTGTGVGHMSGSSNDRNYFLSKTLSLAKGSTTKIIDSVASVNRMDAVNVNRSTDGTLLLQPAIRCDSVIKRILNIKKVAERYGMTTRKHKLDEYVGSKPFFHMPYPLVGFHLANSEQDNRKTMNSIRDVVALSKCLGICKTRTMTFSRQSHVCQASGSPMVKREAQTKLVIAEKPNEGKVEARVHYGSVIENDPKDFAMLTTFPSIHVANLFATQFTSLMNHEGYCITNDQVEFLPTNADCDSANQQPRLNFFSAAGTSEPSSPALCAVLSPVVCSPIAGTMPSSDTKQLPMLDMLSGRHLAISGKSPSFPQLTQSCLSTPQLDIAAKLSFMQRQWQQNVNGPAQLEFQMQLTQNRLEELMQRTRSMRELSPAADGLAVQLGGRTYPLDPIVCSDVRRIKGSAAVPIGGLTHWMANIAKFNNSENHITGLNVSKQLLGVVSGHQSTTLAKLHTTEDPGRAVMNAVPGQNNTDMVPIATSNVFDRVHLNSHQLPFVDNCRHIHMLQQQRWQQQMRSLREPLQVASIGEHVGTPPSQFRSRQDQQPQTSLQQVNHVSALQQMN</sequence>
<dbReference type="GO" id="GO:0000124">
    <property type="term" value="C:SAGA complex"/>
    <property type="evidence" value="ECO:0007669"/>
    <property type="project" value="InterPro"/>
</dbReference>
<gene>
    <name evidence="4" type="ORF">O6P43_032676</name>
</gene>